<keyword evidence="3" id="KW-0131">Cell cycle</keyword>
<dbReference type="STRING" id="1121395.SAMN02745215_03000"/>
<reference evidence="5" key="1">
    <citation type="submission" date="2016-12" db="EMBL/GenBank/DDBJ databases">
        <authorList>
            <person name="Varghese N."/>
            <person name="Submissions S."/>
        </authorList>
    </citation>
    <scope>NUCLEOTIDE SEQUENCE [LARGE SCALE GENOMIC DNA]</scope>
    <source>
        <strain evidence="5">DSM 11544</strain>
    </source>
</reference>
<evidence type="ECO:0000313" key="4">
    <source>
        <dbReference type="EMBL" id="SHN78152.1"/>
    </source>
</evidence>
<keyword evidence="5" id="KW-1185">Reference proteome</keyword>
<evidence type="ECO:0000256" key="2">
    <source>
        <dbReference type="ARBA" id="ARBA00044777"/>
    </source>
</evidence>
<keyword evidence="3" id="KW-0963">Cytoplasm</keyword>
<accession>A0A1M7U4Y1</accession>
<dbReference type="Pfam" id="PF02616">
    <property type="entry name" value="SMC_ScpA"/>
    <property type="match status" value="1"/>
</dbReference>
<gene>
    <name evidence="3" type="primary">scpA</name>
    <name evidence="4" type="ORF">SAMN02745215_03000</name>
</gene>
<dbReference type="RefSeq" id="WP_072773353.1">
    <property type="nucleotide sequence ID" value="NZ_FRDN01000009.1"/>
</dbReference>
<dbReference type="EMBL" id="FRDN01000009">
    <property type="protein sequence ID" value="SHN78152.1"/>
    <property type="molecule type" value="Genomic_DNA"/>
</dbReference>
<dbReference type="GO" id="GO:0005737">
    <property type="term" value="C:cytoplasm"/>
    <property type="evidence" value="ECO:0007669"/>
    <property type="project" value="UniProtKB-SubCell"/>
</dbReference>
<dbReference type="PANTHER" id="PTHR33969:SF2">
    <property type="entry name" value="SEGREGATION AND CONDENSATION PROTEIN A"/>
    <property type="match status" value="1"/>
</dbReference>
<sequence>MSNGSSVSHSANTAPYVELPAFQGPMDLLLHLIQQEKVDIYDIPIARITDQFIQVVRQMEDLDMEVTTEFLVLAAQLLQIKSRYLLPKPVKDVTVEEEGDPRQELVERLLAYRAFKEAAETLGEIQISSGQRYFREVDVEGLRSQFTPADPLEGIHFEALWHAFQRIIERAEQGEEIRTVEPDEIPIEVMVNDVLRRVILHPRGLRFSQLIRGTKRMEIIVSFLALLELLKSGRVHCEQSSQNEEIFVFPTEKAWEFTEGE</sequence>
<comment type="subunit">
    <text evidence="3">Component of a cohesin-like complex composed of ScpA, ScpB and the Smc homodimer, in which ScpA and ScpB bind to the head domain of Smc. The presence of the three proteins is required for the association of the complex with DNA.</text>
</comment>
<dbReference type="GO" id="GO:0051301">
    <property type="term" value="P:cell division"/>
    <property type="evidence" value="ECO:0007669"/>
    <property type="project" value="UniProtKB-KW"/>
</dbReference>
<protein>
    <recommendedName>
        <fullName evidence="2 3">Segregation and condensation protein A</fullName>
    </recommendedName>
</protein>
<dbReference type="PANTHER" id="PTHR33969">
    <property type="entry name" value="SEGREGATION AND CONDENSATION PROTEIN A"/>
    <property type="match status" value="1"/>
</dbReference>
<dbReference type="Gene3D" id="1.10.10.580">
    <property type="entry name" value="Structural maintenance of chromosome 1. Chain E"/>
    <property type="match status" value="1"/>
</dbReference>
<name>A0A1M7U4Y1_9FIRM</name>
<dbReference type="Proteomes" id="UP000184010">
    <property type="component" value="Unassembled WGS sequence"/>
</dbReference>
<dbReference type="InterPro" id="IPR003768">
    <property type="entry name" value="ScpA"/>
</dbReference>
<evidence type="ECO:0000256" key="3">
    <source>
        <dbReference type="HAMAP-Rule" id="MF_01805"/>
    </source>
</evidence>
<evidence type="ECO:0000313" key="5">
    <source>
        <dbReference type="Proteomes" id="UP000184010"/>
    </source>
</evidence>
<comment type="similarity">
    <text evidence="3">Belongs to the ScpA family.</text>
</comment>
<dbReference type="HAMAP" id="MF_01805">
    <property type="entry name" value="ScpA"/>
    <property type="match status" value="1"/>
</dbReference>
<proteinExistence type="inferred from homology"/>
<dbReference type="GO" id="GO:0007059">
    <property type="term" value="P:chromosome segregation"/>
    <property type="evidence" value="ECO:0007669"/>
    <property type="project" value="UniProtKB-UniRule"/>
</dbReference>
<dbReference type="InterPro" id="IPR023093">
    <property type="entry name" value="ScpA-like_C"/>
</dbReference>
<dbReference type="Gene3D" id="6.10.250.2410">
    <property type="match status" value="1"/>
</dbReference>
<dbReference type="AlphaFoldDB" id="A0A1M7U4Y1"/>
<organism evidence="4 5">
    <name type="scientific">Desulfitobacterium chlororespirans DSM 11544</name>
    <dbReference type="NCBI Taxonomy" id="1121395"/>
    <lineage>
        <taxon>Bacteria</taxon>
        <taxon>Bacillati</taxon>
        <taxon>Bacillota</taxon>
        <taxon>Clostridia</taxon>
        <taxon>Eubacteriales</taxon>
        <taxon>Desulfitobacteriaceae</taxon>
        <taxon>Desulfitobacterium</taxon>
    </lineage>
</organism>
<comment type="function">
    <text evidence="3">Participates in chromosomal partition during cell division. May act via the formation of a condensin-like complex containing Smc and ScpB that pull DNA away from mid-cell into both cell halves.</text>
</comment>
<keyword evidence="3" id="KW-0132">Cell division</keyword>
<dbReference type="GO" id="GO:0006260">
    <property type="term" value="P:DNA replication"/>
    <property type="evidence" value="ECO:0007669"/>
    <property type="project" value="UniProtKB-UniRule"/>
</dbReference>
<evidence type="ECO:0000256" key="1">
    <source>
        <dbReference type="ARBA" id="ARBA00022829"/>
    </source>
</evidence>
<keyword evidence="1 3" id="KW-0159">Chromosome partition</keyword>
<comment type="subcellular location">
    <subcellularLocation>
        <location evidence="3">Cytoplasm</location>
    </subcellularLocation>
    <text evidence="3">Associated with two foci at the outer edges of the nucleoid region in young cells, and at four foci within both cell halves in older cells.</text>
</comment>